<accession>A0ABD5UH84</accession>
<dbReference type="RefSeq" id="WP_379766394.1">
    <property type="nucleotide sequence ID" value="NZ_JBHSXI010000008.1"/>
</dbReference>
<organism evidence="1 2">
    <name type="scientific">Halorubrum trueperi</name>
    <dbReference type="NCBI Taxonomy" id="2004704"/>
    <lineage>
        <taxon>Archaea</taxon>
        <taxon>Methanobacteriati</taxon>
        <taxon>Methanobacteriota</taxon>
        <taxon>Stenosarchaea group</taxon>
        <taxon>Halobacteria</taxon>
        <taxon>Halobacteriales</taxon>
        <taxon>Haloferacaceae</taxon>
        <taxon>Halorubrum</taxon>
    </lineage>
</organism>
<dbReference type="Proteomes" id="UP001596333">
    <property type="component" value="Unassembled WGS sequence"/>
</dbReference>
<evidence type="ECO:0000313" key="1">
    <source>
        <dbReference type="EMBL" id="MFC6888794.1"/>
    </source>
</evidence>
<name>A0ABD5UH84_9EURY</name>
<protein>
    <recommendedName>
        <fullName evidence="3">Intracellular proteinase inhibitor BsuPI domain-containing protein</fullName>
    </recommendedName>
</protein>
<gene>
    <name evidence="1" type="ORF">ACFQEY_07205</name>
</gene>
<dbReference type="EMBL" id="JBHSXI010000008">
    <property type="protein sequence ID" value="MFC6888794.1"/>
    <property type="molecule type" value="Genomic_DNA"/>
</dbReference>
<reference evidence="1 2" key="1">
    <citation type="journal article" date="2019" name="Int. J. Syst. Evol. Microbiol.">
        <title>The Global Catalogue of Microorganisms (GCM) 10K type strain sequencing project: providing services to taxonomists for standard genome sequencing and annotation.</title>
        <authorList>
            <consortium name="The Broad Institute Genomics Platform"/>
            <consortium name="The Broad Institute Genome Sequencing Center for Infectious Disease"/>
            <person name="Wu L."/>
            <person name="Ma J."/>
        </authorList>
    </citation>
    <scope>NUCLEOTIDE SEQUENCE [LARGE SCALE GENOMIC DNA]</scope>
    <source>
        <strain evidence="1 2">Y73</strain>
    </source>
</reference>
<comment type="caution">
    <text evidence="1">The sequence shown here is derived from an EMBL/GenBank/DDBJ whole genome shotgun (WGS) entry which is preliminary data.</text>
</comment>
<dbReference type="AlphaFoldDB" id="A0ABD5UH84"/>
<evidence type="ECO:0000313" key="2">
    <source>
        <dbReference type="Proteomes" id="UP001596333"/>
    </source>
</evidence>
<proteinExistence type="predicted"/>
<sequence>MTLVSVPMRRRTVLAALGATTLGGCLSQAEQLANQKTKTMTQQTPPECDSDLALLTTDLDQKYTIKKGTNEKFSLEIEPASVNLGQDISIHLKNISSESQRTGSRDHYAIQKNDNGEWNHIFSTKGNVLLDAQAVDHDPSDGFTWEFTVSPIGFSIGPYYVCKELKPGKYRFVYFGLPNDAALESAFEISSD</sequence>
<evidence type="ECO:0008006" key="3">
    <source>
        <dbReference type="Google" id="ProtNLM"/>
    </source>
</evidence>
<keyword evidence="2" id="KW-1185">Reference proteome</keyword>